<keyword evidence="1" id="KW-0812">Transmembrane</keyword>
<reference evidence="2 3" key="1">
    <citation type="submission" date="2019-03" db="EMBL/GenBank/DDBJ databases">
        <title>Genomic Encyclopedia of Type Strains, Phase IV (KMG-IV): sequencing the most valuable type-strain genomes for metagenomic binning, comparative biology and taxonomic classification.</title>
        <authorList>
            <person name="Goeker M."/>
        </authorList>
    </citation>
    <scope>NUCLEOTIDE SEQUENCE [LARGE SCALE GENOMIC DNA]</scope>
    <source>
        <strain evidence="2 3">DSM 103428</strain>
    </source>
</reference>
<keyword evidence="3" id="KW-1185">Reference proteome</keyword>
<evidence type="ECO:0000256" key="1">
    <source>
        <dbReference type="SAM" id="Phobius"/>
    </source>
</evidence>
<evidence type="ECO:0000313" key="2">
    <source>
        <dbReference type="EMBL" id="TCK73508.1"/>
    </source>
</evidence>
<feature type="transmembrane region" description="Helical" evidence="1">
    <location>
        <begin position="172"/>
        <end position="190"/>
    </location>
</feature>
<dbReference type="InterPro" id="IPR007354">
    <property type="entry name" value="CruF-like"/>
</dbReference>
<feature type="transmembrane region" description="Helical" evidence="1">
    <location>
        <begin position="226"/>
        <end position="244"/>
    </location>
</feature>
<dbReference type="PANTHER" id="PTHR39419:SF1">
    <property type="entry name" value="SLL0814 PROTEIN"/>
    <property type="match status" value="1"/>
</dbReference>
<organism evidence="2 3">
    <name type="scientific">Acidipila rosea</name>
    <dbReference type="NCBI Taxonomy" id="768535"/>
    <lineage>
        <taxon>Bacteria</taxon>
        <taxon>Pseudomonadati</taxon>
        <taxon>Acidobacteriota</taxon>
        <taxon>Terriglobia</taxon>
        <taxon>Terriglobales</taxon>
        <taxon>Acidobacteriaceae</taxon>
        <taxon>Acidipila</taxon>
    </lineage>
</organism>
<keyword evidence="1" id="KW-0472">Membrane</keyword>
<proteinExistence type="predicted"/>
<protein>
    <submittedName>
        <fullName evidence="2">Putative membrane protein</fullName>
    </submittedName>
</protein>
<feature type="transmembrane region" description="Helical" evidence="1">
    <location>
        <begin position="128"/>
        <end position="145"/>
    </location>
</feature>
<feature type="transmembrane region" description="Helical" evidence="1">
    <location>
        <begin position="202"/>
        <end position="220"/>
    </location>
</feature>
<comment type="caution">
    <text evidence="2">The sequence shown here is derived from an EMBL/GenBank/DDBJ whole genome shotgun (WGS) entry which is preliminary data.</text>
</comment>
<gene>
    <name evidence="2" type="ORF">C7378_1121</name>
</gene>
<dbReference type="Pfam" id="PF04240">
    <property type="entry name" value="Caroten_synth"/>
    <property type="match status" value="1"/>
</dbReference>
<dbReference type="AlphaFoldDB" id="A0A4R1L5T1"/>
<name>A0A4R1L5T1_9BACT</name>
<dbReference type="PANTHER" id="PTHR39419">
    <property type="entry name" value="SLL0814 PROTEIN"/>
    <property type="match status" value="1"/>
</dbReference>
<feature type="transmembrane region" description="Helical" evidence="1">
    <location>
        <begin position="55"/>
        <end position="76"/>
    </location>
</feature>
<accession>A0A4R1L5T1</accession>
<feature type="transmembrane region" description="Helical" evidence="1">
    <location>
        <begin position="27"/>
        <end position="48"/>
    </location>
</feature>
<evidence type="ECO:0000313" key="3">
    <source>
        <dbReference type="Proteomes" id="UP000295210"/>
    </source>
</evidence>
<keyword evidence="1" id="KW-1133">Transmembrane helix</keyword>
<dbReference type="EMBL" id="SMGK01000002">
    <property type="protein sequence ID" value="TCK73508.1"/>
    <property type="molecule type" value="Genomic_DNA"/>
</dbReference>
<feature type="transmembrane region" description="Helical" evidence="1">
    <location>
        <begin position="96"/>
        <end position="116"/>
    </location>
</feature>
<dbReference type="Proteomes" id="UP000295210">
    <property type="component" value="Unassembled WGS sequence"/>
</dbReference>
<sequence length="262" mass="29190">MSWLLFVLSNYLIVAAAVSPWLKLPSLGNIGFTLVYVLFALFHCVAMAGVRRTALFFSISAAVSYLMEEVGVRTGFIYGAYHYSDLLGPKLGHVPLLIPLAWFMMIYPSWMVARVLVKGVDPRTVRGFTAEAMVAAWVMTAWDLVMDPGMSAAGNWIWEHGGAYFGVPRRNYLGWLLTTFLVYWIAGWMWRKVEHKRTSSRIFEALPVYAYAIFAARYAMGNRIPALQVVALFCMGTPALVALIRLGATWNEPADAGAALCE</sequence>